<dbReference type="SUPFAM" id="SSF88697">
    <property type="entry name" value="PUA domain-like"/>
    <property type="match status" value="1"/>
</dbReference>
<dbReference type="InterPro" id="IPR015947">
    <property type="entry name" value="PUA-like_sf"/>
</dbReference>
<name>K9YLM4_CYASC</name>
<evidence type="ECO:0000256" key="3">
    <source>
        <dbReference type="ARBA" id="ARBA00022694"/>
    </source>
</evidence>
<accession>K9YLM4</accession>
<dbReference type="EMBL" id="CP003940">
    <property type="protein sequence ID" value="AFZ47382.1"/>
    <property type="molecule type" value="Genomic_DNA"/>
</dbReference>
<keyword evidence="8" id="KW-0456">Lyase</keyword>
<organism evidence="8 9">
    <name type="scientific">Cyanobacterium stanieri (strain ATCC 29140 / PCC 7202)</name>
    <dbReference type="NCBI Taxonomy" id="292563"/>
    <lineage>
        <taxon>Bacteria</taxon>
        <taxon>Bacillati</taxon>
        <taxon>Cyanobacteriota</taxon>
        <taxon>Cyanophyceae</taxon>
        <taxon>Oscillatoriophycideae</taxon>
        <taxon>Chroococcales</taxon>
        <taxon>Geminocystaceae</taxon>
        <taxon>Cyanobacterium</taxon>
    </lineage>
</organism>
<feature type="active site" description="Nucleophile" evidence="5">
    <location>
        <position position="40"/>
    </location>
</feature>
<dbReference type="GO" id="GO:1990481">
    <property type="term" value="P:mRNA pseudouridine synthesis"/>
    <property type="evidence" value="ECO:0007669"/>
    <property type="project" value="TreeGrafter"/>
</dbReference>
<dbReference type="NCBIfam" id="TIGR00431">
    <property type="entry name" value="TruB"/>
    <property type="match status" value="1"/>
</dbReference>
<dbReference type="Pfam" id="PF09157">
    <property type="entry name" value="TruB-C_2"/>
    <property type="match status" value="1"/>
</dbReference>
<comment type="function">
    <text evidence="5">Responsible for synthesis of pseudouridine from uracil-55 in the psi GC loop of transfer RNAs.</text>
</comment>
<dbReference type="Gene3D" id="2.30.130.10">
    <property type="entry name" value="PUA domain"/>
    <property type="match status" value="1"/>
</dbReference>
<dbReference type="EC" id="5.4.99.25" evidence="5"/>
<dbReference type="InterPro" id="IPR036974">
    <property type="entry name" value="PUA_sf"/>
</dbReference>
<evidence type="ECO:0000259" key="7">
    <source>
        <dbReference type="Pfam" id="PF09157"/>
    </source>
</evidence>
<dbReference type="STRING" id="292563.Cyast_1418"/>
<dbReference type="GO" id="GO:0003723">
    <property type="term" value="F:RNA binding"/>
    <property type="evidence" value="ECO:0007669"/>
    <property type="project" value="InterPro"/>
</dbReference>
<dbReference type="InterPro" id="IPR014780">
    <property type="entry name" value="tRNA_psdUridine_synth_TruB"/>
</dbReference>
<dbReference type="GO" id="GO:0016829">
    <property type="term" value="F:lyase activity"/>
    <property type="evidence" value="ECO:0007669"/>
    <property type="project" value="UniProtKB-KW"/>
</dbReference>
<comment type="catalytic activity">
    <reaction evidence="1 5">
        <text>uridine(55) in tRNA = pseudouridine(55) in tRNA</text>
        <dbReference type="Rhea" id="RHEA:42532"/>
        <dbReference type="Rhea" id="RHEA-COMP:10101"/>
        <dbReference type="Rhea" id="RHEA-COMP:10102"/>
        <dbReference type="ChEBI" id="CHEBI:65314"/>
        <dbReference type="ChEBI" id="CHEBI:65315"/>
        <dbReference type="EC" id="5.4.99.25"/>
    </reaction>
</comment>
<feature type="domain" description="tRNA pseudouridine synthase II TruB subfamily 1 C-terminal" evidence="7">
    <location>
        <begin position="236"/>
        <end position="294"/>
    </location>
</feature>
<keyword evidence="4 5" id="KW-0413">Isomerase</keyword>
<proteinExistence type="inferred from homology"/>
<dbReference type="Pfam" id="PF01509">
    <property type="entry name" value="TruB_N"/>
    <property type="match status" value="1"/>
</dbReference>
<reference evidence="9" key="1">
    <citation type="journal article" date="2013" name="Proc. Natl. Acad. Sci. U.S.A.">
        <title>Improving the coverage of the cyanobacterial phylum using diversity-driven genome sequencing.</title>
        <authorList>
            <person name="Shih P.M."/>
            <person name="Wu D."/>
            <person name="Latifi A."/>
            <person name="Axen S.D."/>
            <person name="Fewer D.P."/>
            <person name="Talla E."/>
            <person name="Calteau A."/>
            <person name="Cai F."/>
            <person name="Tandeau de Marsac N."/>
            <person name="Rippka R."/>
            <person name="Herdman M."/>
            <person name="Sivonen K."/>
            <person name="Coursin T."/>
            <person name="Laurent T."/>
            <person name="Goodwin L."/>
            <person name="Nolan M."/>
            <person name="Davenport K.W."/>
            <person name="Han C.S."/>
            <person name="Rubin E.M."/>
            <person name="Eisen J.A."/>
            <person name="Woyke T."/>
            <person name="Gugger M."/>
            <person name="Kerfeld C.A."/>
        </authorList>
    </citation>
    <scope>NUCLEOTIDE SEQUENCE [LARGE SCALE GENOMIC DNA]</scope>
    <source>
        <strain evidence="9">ATCC 29140 / PCC 7202</strain>
    </source>
</reference>
<evidence type="ECO:0000256" key="1">
    <source>
        <dbReference type="ARBA" id="ARBA00000385"/>
    </source>
</evidence>
<dbReference type="InterPro" id="IPR002501">
    <property type="entry name" value="PsdUridine_synth_N"/>
</dbReference>
<dbReference type="InterPro" id="IPR020103">
    <property type="entry name" value="PsdUridine_synth_cat_dom_sf"/>
</dbReference>
<evidence type="ECO:0000256" key="4">
    <source>
        <dbReference type="ARBA" id="ARBA00023235"/>
    </source>
</evidence>
<dbReference type="HAMAP" id="MF_01080">
    <property type="entry name" value="TruB_bact"/>
    <property type="match status" value="1"/>
</dbReference>
<dbReference type="HOGENOM" id="CLU_032087_0_3_3"/>
<dbReference type="AlphaFoldDB" id="K9YLM4"/>
<keyword evidence="3 5" id="KW-0819">tRNA processing</keyword>
<sequence length="296" mass="33359">MTMMGFINLNKPQGFSSHDCVARVRRILQTKKVGHGGTLDPLAVGVLPIAVGKATRLLQFLPSKKAYRAKVRFGVRTTTDDLEGEIISQKKCPDLKLENISVFFADFIGNIEQIPPIYSAIKKDGKKLYELARQGKDVDIPSRQVEIFKIEVVNWWSGDFPELELDIVCGSGTYIRAIARDLGEKVGTGATLANLVRTLSCTLDIDHSINLESLEQQKNNNQLTLIPPDLPLSHLPKISFDEEESIRWKQGQKLIFPEDHSQQFYRTYDQEKQFIGISEIKQGIENLIIKPKVVIL</sequence>
<dbReference type="PANTHER" id="PTHR13767">
    <property type="entry name" value="TRNA-PSEUDOURIDINE SYNTHASE"/>
    <property type="match status" value="1"/>
</dbReference>
<dbReference type="KEGG" id="csn:Cyast_1418"/>
<dbReference type="CDD" id="cd02573">
    <property type="entry name" value="PseudoU_synth_EcTruB"/>
    <property type="match status" value="1"/>
</dbReference>
<protein>
    <recommendedName>
        <fullName evidence="5">tRNA pseudouridine synthase B</fullName>
        <ecNumber evidence="5">5.4.99.25</ecNumber>
    </recommendedName>
    <alternativeName>
        <fullName evidence="5">tRNA pseudouridine(55) synthase</fullName>
        <shortName evidence="5">Psi55 synthase</shortName>
    </alternativeName>
    <alternativeName>
        <fullName evidence="5">tRNA pseudouridylate synthase</fullName>
    </alternativeName>
    <alternativeName>
        <fullName evidence="5">tRNA-uridine isomerase</fullName>
    </alternativeName>
</protein>
<evidence type="ECO:0000313" key="9">
    <source>
        <dbReference type="Proteomes" id="UP000010483"/>
    </source>
</evidence>
<dbReference type="CDD" id="cd21152">
    <property type="entry name" value="PUA_TruB_bacterial"/>
    <property type="match status" value="1"/>
</dbReference>
<evidence type="ECO:0000256" key="5">
    <source>
        <dbReference type="HAMAP-Rule" id="MF_01080"/>
    </source>
</evidence>
<evidence type="ECO:0000313" key="8">
    <source>
        <dbReference type="EMBL" id="AFZ47382.1"/>
    </source>
</evidence>
<keyword evidence="9" id="KW-1185">Reference proteome</keyword>
<gene>
    <name evidence="5" type="primary">truB</name>
    <name evidence="8" type="ordered locus">Cyast_1418</name>
</gene>
<dbReference type="eggNOG" id="COG0130">
    <property type="taxonomic scope" value="Bacteria"/>
</dbReference>
<comment type="similarity">
    <text evidence="2 5">Belongs to the pseudouridine synthase TruB family. Type 1 subfamily.</text>
</comment>
<dbReference type="InterPro" id="IPR015240">
    <property type="entry name" value="tRNA_sdUridine_synth_fam1_C"/>
</dbReference>
<dbReference type="GO" id="GO:0160148">
    <property type="term" value="F:tRNA pseudouridine(55) synthase activity"/>
    <property type="evidence" value="ECO:0007669"/>
    <property type="project" value="UniProtKB-EC"/>
</dbReference>
<evidence type="ECO:0000259" key="6">
    <source>
        <dbReference type="Pfam" id="PF01509"/>
    </source>
</evidence>
<dbReference type="SUPFAM" id="SSF55120">
    <property type="entry name" value="Pseudouridine synthase"/>
    <property type="match status" value="1"/>
</dbReference>
<feature type="domain" description="Pseudouridine synthase II N-terminal" evidence="6">
    <location>
        <begin position="25"/>
        <end position="175"/>
    </location>
</feature>
<dbReference type="Gene3D" id="3.30.2350.10">
    <property type="entry name" value="Pseudouridine synthase"/>
    <property type="match status" value="1"/>
</dbReference>
<dbReference type="PANTHER" id="PTHR13767:SF2">
    <property type="entry name" value="PSEUDOURIDYLATE SYNTHASE TRUB1"/>
    <property type="match status" value="1"/>
</dbReference>
<dbReference type="PATRIC" id="fig|292563.3.peg.1484"/>
<dbReference type="GO" id="GO:0031119">
    <property type="term" value="P:tRNA pseudouridine synthesis"/>
    <property type="evidence" value="ECO:0007669"/>
    <property type="project" value="UniProtKB-UniRule"/>
</dbReference>
<evidence type="ECO:0000256" key="2">
    <source>
        <dbReference type="ARBA" id="ARBA00005642"/>
    </source>
</evidence>
<dbReference type="Proteomes" id="UP000010483">
    <property type="component" value="Chromosome"/>
</dbReference>